<dbReference type="InterPro" id="IPR001584">
    <property type="entry name" value="Integrase_cat-core"/>
</dbReference>
<sequence>MNKPLSPRIRAMIISYDPTQPDALTISEFCKTQKISRSIFYRIRSRAATESAAALHPRSRAPHHPARRYGPEVINELVRIRKQLKKDGWDYGPKTIHYEATIQENFPGGTIPAIATIARLLSGVGHVDRNPRKRPKSSYLPFVRSTAMALWQLDAFEYRIGDGKVLTVYQLLDDATRYDVGSWAYQQHENSHDAHDVLARAIECHGAPKELLSDNSKAFNQLRGGGIGAVEVFLASKGTMPISGMPGRPTTQGKNERSHQTLRRFLEAHKPQDLSGLRSLITRYREHYNRRRPHQSLNQSTPEIAWQTLEHTPATEPIHLSVLEAKAAEYLQKRKLKHVALGTASLTVSKTGELMDDGLFPEPATGLAANQILVEVMREQRKVFYKGEHISVPASLAGRQYCRTVTDDEFLLSDPDTGEVVMSFPLPLTAMYRSGKYIASYSIRGIRIQNPTVHWERKAERYRKEYELRETQMPEVFT</sequence>
<dbReference type="PROSITE" id="PS50994">
    <property type="entry name" value="INTEGRASE"/>
    <property type="match status" value="1"/>
</dbReference>
<dbReference type="InterPro" id="IPR036397">
    <property type="entry name" value="RNaseH_sf"/>
</dbReference>
<dbReference type="PANTHER" id="PTHR35004">
    <property type="entry name" value="TRANSPOSASE RV3428C-RELATED"/>
    <property type="match status" value="1"/>
</dbReference>
<dbReference type="EMBL" id="JAGIOE010000001">
    <property type="protein sequence ID" value="MBP2375625.1"/>
    <property type="molecule type" value="Genomic_DNA"/>
</dbReference>
<reference evidence="2 3" key="1">
    <citation type="submission" date="2021-03" db="EMBL/GenBank/DDBJ databases">
        <title>Sequencing the genomes of 1000 actinobacteria strains.</title>
        <authorList>
            <person name="Klenk H.-P."/>
        </authorList>
    </citation>
    <scope>NUCLEOTIDE SEQUENCE [LARGE SCALE GENOMIC DNA]</scope>
    <source>
        <strain evidence="2 3">DSM 15454</strain>
    </source>
</reference>
<evidence type="ECO:0000259" key="1">
    <source>
        <dbReference type="PROSITE" id="PS50994"/>
    </source>
</evidence>
<dbReference type="InterPro" id="IPR012337">
    <property type="entry name" value="RNaseH-like_sf"/>
</dbReference>
<dbReference type="RefSeq" id="WP_209909547.1">
    <property type="nucleotide sequence ID" value="NZ_BAAAMI010000013.1"/>
</dbReference>
<accession>A0ABS4WHF1</accession>
<comment type="caution">
    <text evidence="2">The sequence shown here is derived from an EMBL/GenBank/DDBJ whole genome shotgun (WGS) entry which is preliminary data.</text>
</comment>
<dbReference type="Proteomes" id="UP000766570">
    <property type="component" value="Unassembled WGS sequence"/>
</dbReference>
<name>A0ABS4WHF1_9MICC</name>
<dbReference type="InterPro" id="IPR009057">
    <property type="entry name" value="Homeodomain-like_sf"/>
</dbReference>
<dbReference type="Pfam" id="PF13683">
    <property type="entry name" value="rve_3"/>
    <property type="match status" value="1"/>
</dbReference>
<evidence type="ECO:0000313" key="2">
    <source>
        <dbReference type="EMBL" id="MBP2375625.1"/>
    </source>
</evidence>
<dbReference type="PANTHER" id="PTHR35004:SF7">
    <property type="entry name" value="INTEGRASE PROTEIN"/>
    <property type="match status" value="1"/>
</dbReference>
<organism evidence="2 3">
    <name type="scientific">Paeniglutamicibacter psychrophenolicus</name>
    <dbReference type="NCBI Taxonomy" id="257454"/>
    <lineage>
        <taxon>Bacteria</taxon>
        <taxon>Bacillati</taxon>
        <taxon>Actinomycetota</taxon>
        <taxon>Actinomycetes</taxon>
        <taxon>Micrococcales</taxon>
        <taxon>Micrococcaceae</taxon>
        <taxon>Paeniglutamicibacter</taxon>
    </lineage>
</organism>
<protein>
    <submittedName>
        <fullName evidence="2">Transposase InsO family protein</fullName>
    </submittedName>
</protein>
<feature type="domain" description="Integrase catalytic" evidence="1">
    <location>
        <begin position="137"/>
        <end position="310"/>
    </location>
</feature>
<dbReference type="Gene3D" id="3.30.420.10">
    <property type="entry name" value="Ribonuclease H-like superfamily/Ribonuclease H"/>
    <property type="match status" value="1"/>
</dbReference>
<gene>
    <name evidence="2" type="ORF">JOF46_003537</name>
</gene>
<evidence type="ECO:0000313" key="3">
    <source>
        <dbReference type="Proteomes" id="UP000766570"/>
    </source>
</evidence>
<dbReference type="SUPFAM" id="SSF53098">
    <property type="entry name" value="Ribonuclease H-like"/>
    <property type="match status" value="1"/>
</dbReference>
<proteinExistence type="predicted"/>
<dbReference type="SUPFAM" id="SSF46689">
    <property type="entry name" value="Homeodomain-like"/>
    <property type="match status" value="1"/>
</dbReference>
<keyword evidence="3" id="KW-1185">Reference proteome</keyword>